<evidence type="ECO:0000313" key="1">
    <source>
        <dbReference type="EMBL" id="KAK9012793.1"/>
    </source>
</evidence>
<dbReference type="Proteomes" id="UP001396334">
    <property type="component" value="Unassembled WGS sequence"/>
</dbReference>
<sequence>MEADPHIVSSLASQRKCRKQWKAEACTEVPGFNCYSCKVEFCRLGCQFWPQIFDAISKSRRNGDVPLLVEMTPDIFIRCSYYARMDSTFPLLLIQTRFEYSKAMLNRTEPGLCSMTGLWSALSFLLYWCYVLPVSVHYPKIKLPFTSLAGEDYKWKLRINLLR</sequence>
<dbReference type="EMBL" id="JBBPBN010000022">
    <property type="protein sequence ID" value="KAK9012793.1"/>
    <property type="molecule type" value="Genomic_DNA"/>
</dbReference>
<protein>
    <submittedName>
        <fullName evidence="1">Uncharacterized protein</fullName>
    </submittedName>
</protein>
<organism evidence="1 2">
    <name type="scientific">Hibiscus sabdariffa</name>
    <name type="common">roselle</name>
    <dbReference type="NCBI Taxonomy" id="183260"/>
    <lineage>
        <taxon>Eukaryota</taxon>
        <taxon>Viridiplantae</taxon>
        <taxon>Streptophyta</taxon>
        <taxon>Embryophyta</taxon>
        <taxon>Tracheophyta</taxon>
        <taxon>Spermatophyta</taxon>
        <taxon>Magnoliopsida</taxon>
        <taxon>eudicotyledons</taxon>
        <taxon>Gunneridae</taxon>
        <taxon>Pentapetalae</taxon>
        <taxon>rosids</taxon>
        <taxon>malvids</taxon>
        <taxon>Malvales</taxon>
        <taxon>Malvaceae</taxon>
        <taxon>Malvoideae</taxon>
        <taxon>Hibiscus</taxon>
    </lineage>
</organism>
<accession>A0ABR2RIP0</accession>
<reference evidence="1 2" key="1">
    <citation type="journal article" date="2024" name="G3 (Bethesda)">
        <title>Genome assembly of Hibiscus sabdariffa L. provides insights into metabolisms of medicinal natural products.</title>
        <authorList>
            <person name="Kim T."/>
        </authorList>
    </citation>
    <scope>NUCLEOTIDE SEQUENCE [LARGE SCALE GENOMIC DNA]</scope>
    <source>
        <strain evidence="1">TK-2024</strain>
        <tissue evidence="1">Old leaves</tissue>
    </source>
</reference>
<comment type="caution">
    <text evidence="1">The sequence shown here is derived from an EMBL/GenBank/DDBJ whole genome shotgun (WGS) entry which is preliminary data.</text>
</comment>
<proteinExistence type="predicted"/>
<evidence type="ECO:0000313" key="2">
    <source>
        <dbReference type="Proteomes" id="UP001396334"/>
    </source>
</evidence>
<gene>
    <name evidence="1" type="ORF">V6N11_040828</name>
</gene>
<keyword evidence="2" id="KW-1185">Reference proteome</keyword>
<name>A0ABR2RIP0_9ROSI</name>